<keyword evidence="2" id="KW-1185">Reference proteome</keyword>
<dbReference type="Proteomes" id="UP000829447">
    <property type="component" value="Linkage Group LG9"/>
</dbReference>
<proteinExistence type="predicted"/>
<organism evidence="1 2">
    <name type="scientific">Pangasianodon gigas</name>
    <name type="common">Mekong giant catfish</name>
    <name type="synonym">Pangasius gigas</name>
    <dbReference type="NCBI Taxonomy" id="30993"/>
    <lineage>
        <taxon>Eukaryota</taxon>
        <taxon>Metazoa</taxon>
        <taxon>Chordata</taxon>
        <taxon>Craniata</taxon>
        <taxon>Vertebrata</taxon>
        <taxon>Euteleostomi</taxon>
        <taxon>Actinopterygii</taxon>
        <taxon>Neopterygii</taxon>
        <taxon>Teleostei</taxon>
        <taxon>Ostariophysi</taxon>
        <taxon>Siluriformes</taxon>
        <taxon>Pangasiidae</taxon>
        <taxon>Pangasianodon</taxon>
    </lineage>
</organism>
<reference evidence="1 2" key="1">
    <citation type="journal article" date="2022" name="bioRxiv">
        <title>An ancient truncated duplication of the anti-Mullerian hormone receptor type 2 gene is a potential conserved master sex determinant in the Pangasiidae catfish family.</title>
        <authorList>
            <person name="Wen M."/>
            <person name="Pan Q."/>
            <person name="Jouanno E."/>
            <person name="Montfort J."/>
            <person name="Zahm M."/>
            <person name="Cabau C."/>
            <person name="Klopp C."/>
            <person name="Iampietro C."/>
            <person name="Roques C."/>
            <person name="Bouchez O."/>
            <person name="Castinel A."/>
            <person name="Donnadieu C."/>
            <person name="Parrinello H."/>
            <person name="Poncet C."/>
            <person name="Belmonte E."/>
            <person name="Gautier V."/>
            <person name="Avarre J.-C."/>
            <person name="Dugue R."/>
            <person name="Gustiano R."/>
            <person name="Ha T.T.T."/>
            <person name="Campet M."/>
            <person name="Sriphairoj K."/>
            <person name="Ribolli J."/>
            <person name="de Almeida F.L."/>
            <person name="Desvignes T."/>
            <person name="Postlethwait J.H."/>
            <person name="Bucao C.F."/>
            <person name="Robinson-Rechavi M."/>
            <person name="Bobe J."/>
            <person name="Herpin A."/>
            <person name="Guiguen Y."/>
        </authorList>
    </citation>
    <scope>NUCLEOTIDE SEQUENCE [LARGE SCALE GENOMIC DNA]</scope>
    <source>
        <strain evidence="1">YG-Dec2019</strain>
    </source>
</reference>
<dbReference type="EMBL" id="CM040462">
    <property type="protein sequence ID" value="MCI4381444.1"/>
    <property type="molecule type" value="Genomic_DNA"/>
</dbReference>
<evidence type="ECO:0000313" key="2">
    <source>
        <dbReference type="Proteomes" id="UP000829447"/>
    </source>
</evidence>
<comment type="caution">
    <text evidence="1">The sequence shown here is derived from an EMBL/GenBank/DDBJ whole genome shotgun (WGS) entry which is preliminary data.</text>
</comment>
<gene>
    <name evidence="1" type="ORF">PGIGA_G00251630</name>
</gene>
<sequence>MLFRYLLKWVPQLSCRVNRAICPSKHLMLSGISILRLCLSERVKTHIRVRDMRVVWTFLRTSCLKETVPWC</sequence>
<name>A0ACC5WQN2_PANGG</name>
<evidence type="ECO:0000313" key="1">
    <source>
        <dbReference type="EMBL" id="MCI4381444.1"/>
    </source>
</evidence>
<protein>
    <submittedName>
        <fullName evidence="1">Uncharacterized protein</fullName>
    </submittedName>
</protein>
<accession>A0ACC5WQN2</accession>